<organism evidence="2 3">
    <name type="scientific">Pedobacter kyungheensis</name>
    <dbReference type="NCBI Taxonomy" id="1069985"/>
    <lineage>
        <taxon>Bacteria</taxon>
        <taxon>Pseudomonadati</taxon>
        <taxon>Bacteroidota</taxon>
        <taxon>Sphingobacteriia</taxon>
        <taxon>Sphingobacteriales</taxon>
        <taxon>Sphingobacteriaceae</taxon>
        <taxon>Pedobacter</taxon>
    </lineage>
</organism>
<dbReference type="InterPro" id="IPR011990">
    <property type="entry name" value="TPR-like_helical_dom_sf"/>
</dbReference>
<keyword evidence="1" id="KW-0732">Signal</keyword>
<dbReference type="SUPFAM" id="SSF48452">
    <property type="entry name" value="TPR-like"/>
    <property type="match status" value="1"/>
</dbReference>
<dbReference type="Gene3D" id="1.25.40.10">
    <property type="entry name" value="Tetratricopeptide repeat domain"/>
    <property type="match status" value="1"/>
</dbReference>
<evidence type="ECO:0000313" key="2">
    <source>
        <dbReference type="EMBL" id="KIA94868.1"/>
    </source>
</evidence>
<dbReference type="RefSeq" id="WP_039474017.1">
    <property type="nucleotide sequence ID" value="NZ_JSYN01000007.1"/>
</dbReference>
<gene>
    <name evidence="2" type="ORF">OC25_07980</name>
</gene>
<evidence type="ECO:0000256" key="1">
    <source>
        <dbReference type="SAM" id="SignalP"/>
    </source>
</evidence>
<dbReference type="Proteomes" id="UP000031246">
    <property type="component" value="Unassembled WGS sequence"/>
</dbReference>
<dbReference type="EMBL" id="JSYN01000007">
    <property type="protein sequence ID" value="KIA94868.1"/>
    <property type="molecule type" value="Genomic_DNA"/>
</dbReference>
<accession>A0A0C1FSW6</accession>
<sequence length="275" mass="32844">MIRLVVFLTFCALSAYAQTELKFNQKIIDCEDRWIALPTENGYAYGFVYLDNSAGLTLLLNGSFTIAENNRYVPADTGKKLIRILLNIEKAALIPNEKFAELHIHEVPAWLAFYRTTNRNIDRLYRMGYIYNRWNEQEKALDYLNAVKKIDRRYPGLDGEYELAYRRLENFDESERYFYRRLRITPHNTDWNKSKQEIFFLTQANEMIKAESIYTQALRSCSDEMLKAEMAYNIAFQYYKLKDKIKFKHWQNEVNRWVIPEDIYTEKMEMMAAKL</sequence>
<dbReference type="OrthoDB" id="672063at2"/>
<reference evidence="2 3" key="1">
    <citation type="submission" date="2014-10" db="EMBL/GenBank/DDBJ databases">
        <title>Pedobacter Kyungheensis.</title>
        <authorList>
            <person name="Anderson B.M."/>
            <person name="Newman J.D."/>
        </authorList>
    </citation>
    <scope>NUCLEOTIDE SEQUENCE [LARGE SCALE GENOMIC DNA]</scope>
    <source>
        <strain evidence="2 3">KACC 16221</strain>
    </source>
</reference>
<name>A0A0C1FSW6_9SPHI</name>
<keyword evidence="3" id="KW-1185">Reference proteome</keyword>
<feature type="chain" id="PRO_5002132573" evidence="1">
    <location>
        <begin position="18"/>
        <end position="275"/>
    </location>
</feature>
<comment type="caution">
    <text evidence="2">The sequence shown here is derived from an EMBL/GenBank/DDBJ whole genome shotgun (WGS) entry which is preliminary data.</text>
</comment>
<feature type="signal peptide" evidence="1">
    <location>
        <begin position="1"/>
        <end position="17"/>
    </location>
</feature>
<protein>
    <submittedName>
        <fullName evidence="2">Uncharacterized protein</fullName>
    </submittedName>
</protein>
<evidence type="ECO:0000313" key="3">
    <source>
        <dbReference type="Proteomes" id="UP000031246"/>
    </source>
</evidence>
<proteinExistence type="predicted"/>
<dbReference type="AlphaFoldDB" id="A0A0C1FSW6"/>